<dbReference type="InterPro" id="IPR011992">
    <property type="entry name" value="EF-hand-dom_pair"/>
</dbReference>
<evidence type="ECO:0000256" key="5">
    <source>
        <dbReference type="ARBA" id="ARBA00022840"/>
    </source>
</evidence>
<reference evidence="10 11" key="1">
    <citation type="submission" date="2024-03" db="EMBL/GenBank/DDBJ databases">
        <title>Complete genome sequence of the green alga Chloropicon roscoffensis RCC1871.</title>
        <authorList>
            <person name="Lemieux C."/>
            <person name="Pombert J.-F."/>
            <person name="Otis C."/>
            <person name="Turmel M."/>
        </authorList>
    </citation>
    <scope>NUCLEOTIDE SEQUENCE [LARGE SCALE GENOMIC DNA]</scope>
    <source>
        <strain evidence="10 11">RCC1871</strain>
    </source>
</reference>
<dbReference type="CDD" id="cd05117">
    <property type="entry name" value="STKc_CAMK"/>
    <property type="match status" value="1"/>
</dbReference>
<dbReference type="Pfam" id="PF13833">
    <property type="entry name" value="EF-hand_8"/>
    <property type="match status" value="1"/>
</dbReference>
<keyword evidence="3 6" id="KW-0547">Nucleotide-binding</keyword>
<evidence type="ECO:0000256" key="7">
    <source>
        <dbReference type="SAM" id="MobiDB-lite"/>
    </source>
</evidence>
<evidence type="ECO:0000259" key="8">
    <source>
        <dbReference type="PROSITE" id="PS50011"/>
    </source>
</evidence>
<evidence type="ECO:0000313" key="10">
    <source>
        <dbReference type="EMBL" id="WZN61782.1"/>
    </source>
</evidence>
<dbReference type="GO" id="GO:0004674">
    <property type="term" value="F:protein serine/threonine kinase activity"/>
    <property type="evidence" value="ECO:0007669"/>
    <property type="project" value="UniProtKB-KW"/>
</dbReference>
<dbReference type="Pfam" id="PF00069">
    <property type="entry name" value="Pkinase"/>
    <property type="match status" value="1"/>
</dbReference>
<keyword evidence="11" id="KW-1185">Reference proteome</keyword>
<feature type="compositionally biased region" description="Basic and acidic residues" evidence="7">
    <location>
        <begin position="590"/>
        <end position="607"/>
    </location>
</feature>
<keyword evidence="4 10" id="KW-0418">Kinase</keyword>
<evidence type="ECO:0000256" key="1">
    <source>
        <dbReference type="ARBA" id="ARBA00022527"/>
    </source>
</evidence>
<dbReference type="GO" id="GO:0005509">
    <property type="term" value="F:calcium ion binding"/>
    <property type="evidence" value="ECO:0007669"/>
    <property type="project" value="InterPro"/>
</dbReference>
<dbReference type="InterPro" id="IPR050205">
    <property type="entry name" value="CDPK_Ser/Thr_kinases"/>
</dbReference>
<keyword evidence="1" id="KW-0723">Serine/threonine-protein kinase</keyword>
<dbReference type="AlphaFoldDB" id="A0AAX4P625"/>
<dbReference type="SMART" id="SM00220">
    <property type="entry name" value="S_TKc"/>
    <property type="match status" value="1"/>
</dbReference>
<dbReference type="Proteomes" id="UP001472866">
    <property type="component" value="Chromosome 04"/>
</dbReference>
<dbReference type="FunFam" id="1.10.510.10:FF:000571">
    <property type="entry name" value="Maternal embryonic leucine zipper kinase"/>
    <property type="match status" value="1"/>
</dbReference>
<dbReference type="Gene3D" id="1.10.510.10">
    <property type="entry name" value="Transferase(Phosphotransferase) domain 1"/>
    <property type="match status" value="1"/>
</dbReference>
<dbReference type="SUPFAM" id="SSF47473">
    <property type="entry name" value="EF-hand"/>
    <property type="match status" value="1"/>
</dbReference>
<evidence type="ECO:0000256" key="2">
    <source>
        <dbReference type="ARBA" id="ARBA00022679"/>
    </source>
</evidence>
<dbReference type="InterPro" id="IPR017441">
    <property type="entry name" value="Protein_kinase_ATP_BS"/>
</dbReference>
<dbReference type="InterPro" id="IPR008271">
    <property type="entry name" value="Ser/Thr_kinase_AS"/>
</dbReference>
<proteinExistence type="predicted"/>
<dbReference type="CDD" id="cd00051">
    <property type="entry name" value="EFh"/>
    <property type="match status" value="1"/>
</dbReference>
<feature type="region of interest" description="Disordered" evidence="7">
    <location>
        <begin position="1"/>
        <end position="41"/>
    </location>
</feature>
<name>A0AAX4P625_9CHLO</name>
<dbReference type="PROSITE" id="PS50222">
    <property type="entry name" value="EF_HAND_2"/>
    <property type="match status" value="1"/>
</dbReference>
<evidence type="ECO:0000256" key="6">
    <source>
        <dbReference type="PROSITE-ProRule" id="PRU10141"/>
    </source>
</evidence>
<dbReference type="PROSITE" id="PS50011">
    <property type="entry name" value="PROTEIN_KINASE_DOM"/>
    <property type="match status" value="1"/>
</dbReference>
<dbReference type="PROSITE" id="PS00108">
    <property type="entry name" value="PROTEIN_KINASE_ST"/>
    <property type="match status" value="1"/>
</dbReference>
<evidence type="ECO:0000256" key="3">
    <source>
        <dbReference type="ARBA" id="ARBA00022741"/>
    </source>
</evidence>
<keyword evidence="5 6" id="KW-0067">ATP-binding</keyword>
<dbReference type="InterPro" id="IPR002048">
    <property type="entry name" value="EF_hand_dom"/>
</dbReference>
<gene>
    <name evidence="10" type="ORF">HKI87_04g33170</name>
</gene>
<feature type="region of interest" description="Disordered" evidence="7">
    <location>
        <begin position="566"/>
        <end position="607"/>
    </location>
</feature>
<dbReference type="PANTHER" id="PTHR24349">
    <property type="entry name" value="SERINE/THREONINE-PROTEIN KINASE"/>
    <property type="match status" value="1"/>
</dbReference>
<feature type="binding site" evidence="6">
    <location>
        <position position="107"/>
    </location>
    <ligand>
        <name>ATP</name>
        <dbReference type="ChEBI" id="CHEBI:30616"/>
    </ligand>
</feature>
<keyword evidence="2" id="KW-0808">Transferase</keyword>
<accession>A0AAX4P625</accession>
<dbReference type="PROSITE" id="PS00107">
    <property type="entry name" value="PROTEIN_KINASE_ATP"/>
    <property type="match status" value="1"/>
</dbReference>
<feature type="domain" description="Protein kinase" evidence="8">
    <location>
        <begin position="73"/>
        <end position="341"/>
    </location>
</feature>
<evidence type="ECO:0000313" key="11">
    <source>
        <dbReference type="Proteomes" id="UP001472866"/>
    </source>
</evidence>
<dbReference type="InterPro" id="IPR000719">
    <property type="entry name" value="Prot_kinase_dom"/>
</dbReference>
<feature type="domain" description="EF-hand" evidence="9">
    <location>
        <begin position="500"/>
        <end position="535"/>
    </location>
</feature>
<evidence type="ECO:0000259" key="9">
    <source>
        <dbReference type="PROSITE" id="PS50222"/>
    </source>
</evidence>
<dbReference type="GO" id="GO:0005524">
    <property type="term" value="F:ATP binding"/>
    <property type="evidence" value="ECO:0007669"/>
    <property type="project" value="UniProtKB-UniRule"/>
</dbReference>
<dbReference type="Gene3D" id="3.30.200.20">
    <property type="entry name" value="Phosphorylase Kinase, domain 1"/>
    <property type="match status" value="1"/>
</dbReference>
<organism evidence="10 11">
    <name type="scientific">Chloropicon roscoffensis</name>
    <dbReference type="NCBI Taxonomy" id="1461544"/>
    <lineage>
        <taxon>Eukaryota</taxon>
        <taxon>Viridiplantae</taxon>
        <taxon>Chlorophyta</taxon>
        <taxon>Chloropicophyceae</taxon>
        <taxon>Chloropicales</taxon>
        <taxon>Chloropicaceae</taxon>
        <taxon>Chloropicon</taxon>
    </lineage>
</organism>
<protein>
    <submittedName>
        <fullName evidence="10">Calcium-dependent protein kinase</fullName>
    </submittedName>
</protein>
<evidence type="ECO:0000256" key="4">
    <source>
        <dbReference type="ARBA" id="ARBA00022777"/>
    </source>
</evidence>
<dbReference type="InterPro" id="IPR011009">
    <property type="entry name" value="Kinase-like_dom_sf"/>
</dbReference>
<dbReference type="EMBL" id="CP151504">
    <property type="protein sequence ID" value="WZN61782.1"/>
    <property type="molecule type" value="Genomic_DNA"/>
</dbReference>
<dbReference type="Gene3D" id="1.10.238.10">
    <property type="entry name" value="EF-hand"/>
    <property type="match status" value="1"/>
</dbReference>
<sequence length="607" mass="69023">MGKSQSKSSGGGSTFVSGLRSRTKSGKKESSSESTGFPSDIFSENLSNDRAKKIKIDPSQIDFGFQRQFHDEYEVTKLLGKGAFASAYQVSPRETSRFYGRYDLAVKVISKTSLKTVQDVRWLKQEIDIMKLVGGSINMVHVYDCYESKNHVYILMELCSGGNLFEKISKGDPYTEKMAAVLMGDILRVAEQCHSRGIIHRDIKPENFLFGNKLMGAPLKMTDFGLADYCKPTTKLMEISGTPYYIAPEVIRQNYSLKADVWSCGVVLYVLLTGKTPFHREDDRKHSYKVVFRRILEDTVDFTRDPWPNISEDAKDLCRKLLCKNPAKRVTAVEALQHPWIKQGMVHSKETEGSSRNPKIDAIVQRLQLFGTYSKFKQVVLYRIAKELATPEMEEVKAQWDKMNFGNVAEMGTIRLLDGLELEGFTVGEAEGSDLLKAVDVMGTGKMTFEDYAAAILDWREITKDKRYYHLCRQVFEDFDREKCGFITKRGLKEVLPGPLSDKDAKKMISEADTKGSGKIDFKDFVFFIQEKLGSADMFDKRLSSRYRNSFPKRTNSFLRKLNLLPKDAAPDSSGDSKRSISPMPPSGEDFNRSLRRDEEIEHFKEF</sequence>
<dbReference type="SUPFAM" id="SSF56112">
    <property type="entry name" value="Protein kinase-like (PK-like)"/>
    <property type="match status" value="1"/>
</dbReference>